<comment type="function">
    <text evidence="1">Involved in the import of queuosine (Q) precursors, required for Q precursor salvage.</text>
</comment>
<feature type="transmembrane region" description="Helical" evidence="1">
    <location>
        <begin position="12"/>
        <end position="29"/>
    </location>
</feature>
<feature type="transmembrane region" description="Helical" evidence="1">
    <location>
        <begin position="181"/>
        <end position="199"/>
    </location>
</feature>
<dbReference type="AlphaFoldDB" id="A0AA50KPA5"/>
<feature type="transmembrane region" description="Helical" evidence="1">
    <location>
        <begin position="69"/>
        <end position="93"/>
    </location>
</feature>
<dbReference type="InterPro" id="IPR003744">
    <property type="entry name" value="YhhQ"/>
</dbReference>
<organism evidence="2 3">
    <name type="scientific">Oceanimonas pelagia</name>
    <dbReference type="NCBI Taxonomy" id="3028314"/>
    <lineage>
        <taxon>Bacteria</taxon>
        <taxon>Pseudomonadati</taxon>
        <taxon>Pseudomonadota</taxon>
        <taxon>Gammaproteobacteria</taxon>
        <taxon>Aeromonadales</taxon>
        <taxon>Aeromonadaceae</taxon>
        <taxon>Oceanimonas</taxon>
    </lineage>
</organism>
<proteinExistence type="inferred from homology"/>
<keyword evidence="1" id="KW-0472">Membrane</keyword>
<keyword evidence="1" id="KW-1133">Transmembrane helix</keyword>
<keyword evidence="1" id="KW-1003">Cell membrane</keyword>
<evidence type="ECO:0000256" key="1">
    <source>
        <dbReference type="HAMAP-Rule" id="MF_02088"/>
    </source>
</evidence>
<sequence length="219" mass="24521">MISSAQYRTALIRLSLFHIAVIAASNYLVQLPFTLFGFHTTWGALSFPFIYLATDLTVRIFGAGLARRIIFAVMLPALASSYVLSVLFFEASFQGLGALSEFNLFVARIALASFMAYVLGQIMDVSVFNRLRQIRAWWVAPTCSTIFGNLVDTLAFFSLAFWRSPDPFMAEHWVEIAWVDYGFKLVFSLALFVPAYGLLLKYLSRKVLGDAQAALQTSH</sequence>
<dbReference type="NCBIfam" id="TIGR00697">
    <property type="entry name" value="queuosine precursor transporter"/>
    <property type="match status" value="1"/>
</dbReference>
<dbReference type="HAMAP" id="MF_02088">
    <property type="entry name" value="Q_prec_transport"/>
    <property type="match status" value="1"/>
</dbReference>
<feature type="transmembrane region" description="Helical" evidence="1">
    <location>
        <begin position="41"/>
        <end position="62"/>
    </location>
</feature>
<feature type="transmembrane region" description="Helical" evidence="1">
    <location>
        <begin position="137"/>
        <end position="161"/>
    </location>
</feature>
<name>A0AA50KPA5_9GAMM</name>
<accession>A0AA50KPA5</accession>
<dbReference type="KEGG" id="ope:PU634_16135"/>
<dbReference type="Proteomes" id="UP001223802">
    <property type="component" value="Chromosome"/>
</dbReference>
<keyword evidence="1" id="KW-0813">Transport</keyword>
<reference evidence="2 3" key="1">
    <citation type="submission" date="2023-02" db="EMBL/GenBank/DDBJ databases">
        <title>Complete genome sequence of a novel bacterium Oceanimonas sp. NTOU-MSR1 isolated from marine coast sediment.</title>
        <authorList>
            <person name="Yang H.-T."/>
            <person name="Chen Y.-L."/>
            <person name="Ho Y.-N."/>
        </authorList>
    </citation>
    <scope>NUCLEOTIDE SEQUENCE [LARGE SCALE GENOMIC DNA]</scope>
    <source>
        <strain evidence="2 3">NTOU-MSR1</strain>
    </source>
</reference>
<protein>
    <recommendedName>
        <fullName evidence="1">Probable queuosine precursor transporter</fullName>
        <shortName evidence="1">Q precursor transporter</shortName>
    </recommendedName>
</protein>
<dbReference type="PANTHER" id="PTHR34300">
    <property type="entry name" value="QUEUOSINE PRECURSOR TRANSPORTER-RELATED"/>
    <property type="match status" value="1"/>
</dbReference>
<keyword evidence="1" id="KW-0812">Transmembrane</keyword>
<keyword evidence="1" id="KW-0997">Cell inner membrane</keyword>
<feature type="transmembrane region" description="Helical" evidence="1">
    <location>
        <begin position="105"/>
        <end position="125"/>
    </location>
</feature>
<dbReference type="GO" id="GO:0022857">
    <property type="term" value="F:transmembrane transporter activity"/>
    <property type="evidence" value="ECO:0007669"/>
    <property type="project" value="UniProtKB-UniRule"/>
</dbReference>
<dbReference type="NCBIfam" id="NF008406">
    <property type="entry name" value="PRK11212.1"/>
    <property type="match status" value="1"/>
</dbReference>
<dbReference type="EMBL" id="CP118224">
    <property type="protein sequence ID" value="WMC10580.1"/>
    <property type="molecule type" value="Genomic_DNA"/>
</dbReference>
<evidence type="ECO:0000313" key="2">
    <source>
        <dbReference type="EMBL" id="WMC10580.1"/>
    </source>
</evidence>
<keyword evidence="3" id="KW-1185">Reference proteome</keyword>
<evidence type="ECO:0000313" key="3">
    <source>
        <dbReference type="Proteomes" id="UP001223802"/>
    </source>
</evidence>
<dbReference type="RefSeq" id="WP_306761858.1">
    <property type="nucleotide sequence ID" value="NZ_CP118224.1"/>
</dbReference>
<dbReference type="Pfam" id="PF02592">
    <property type="entry name" value="Vut_1"/>
    <property type="match status" value="1"/>
</dbReference>
<comment type="subcellular location">
    <subcellularLocation>
        <location evidence="1">Cell inner membrane</location>
        <topology evidence="1">Multi-pass membrane protein</topology>
    </subcellularLocation>
</comment>
<dbReference type="GO" id="GO:0005886">
    <property type="term" value="C:plasma membrane"/>
    <property type="evidence" value="ECO:0007669"/>
    <property type="project" value="UniProtKB-SubCell"/>
</dbReference>
<gene>
    <name evidence="2" type="ORF">PU634_16135</name>
</gene>
<comment type="similarity">
    <text evidence="1">Belongs to the vitamin uptake transporter (VUT/ECF) (TC 2.A.88) family. Q precursor transporter subfamily.</text>
</comment>
<dbReference type="PANTHER" id="PTHR34300:SF1">
    <property type="entry name" value="QUEUOSINE PRECURSOR TRANSPORTER"/>
    <property type="match status" value="1"/>
</dbReference>